<feature type="transmembrane region" description="Helical" evidence="1">
    <location>
        <begin position="63"/>
        <end position="84"/>
    </location>
</feature>
<dbReference type="Proteomes" id="UP000578112">
    <property type="component" value="Unassembled WGS sequence"/>
</dbReference>
<gene>
    <name evidence="2" type="ORF">BJ971_005347</name>
</gene>
<keyword evidence="1" id="KW-1133">Transmembrane helix</keyword>
<name>A0A7W7I209_9ACTN</name>
<evidence type="ECO:0000313" key="2">
    <source>
        <dbReference type="EMBL" id="MBB4764791.1"/>
    </source>
</evidence>
<reference evidence="2 3" key="1">
    <citation type="submission" date="2020-08" db="EMBL/GenBank/DDBJ databases">
        <title>Sequencing the genomes of 1000 actinobacteria strains.</title>
        <authorList>
            <person name="Klenk H.-P."/>
        </authorList>
    </citation>
    <scope>NUCLEOTIDE SEQUENCE [LARGE SCALE GENOMIC DNA]</scope>
    <source>
        <strain evidence="2 3">DSM 43149</strain>
    </source>
</reference>
<dbReference type="Pfam" id="PF14329">
    <property type="entry name" value="DUF4386"/>
    <property type="match status" value="1"/>
</dbReference>
<proteinExistence type="predicted"/>
<keyword evidence="1" id="KW-0472">Membrane</keyword>
<feature type="transmembrane region" description="Helical" evidence="1">
    <location>
        <begin position="207"/>
        <end position="233"/>
    </location>
</feature>
<keyword evidence="3" id="KW-1185">Reference proteome</keyword>
<dbReference type="InterPro" id="IPR025495">
    <property type="entry name" value="DUF4386"/>
</dbReference>
<evidence type="ECO:0008006" key="4">
    <source>
        <dbReference type="Google" id="ProtNLM"/>
    </source>
</evidence>
<accession>A0A7W7I209</accession>
<protein>
    <recommendedName>
        <fullName evidence="4">DUF4386 domain-containing protein</fullName>
    </recommendedName>
</protein>
<feature type="transmembrane region" description="Helical" evidence="1">
    <location>
        <begin position="180"/>
        <end position="201"/>
    </location>
</feature>
<comment type="caution">
    <text evidence="2">The sequence shown here is derived from an EMBL/GenBank/DDBJ whole genome shotgun (WGS) entry which is preliminary data.</text>
</comment>
<feature type="transmembrane region" description="Helical" evidence="1">
    <location>
        <begin position="155"/>
        <end position="173"/>
    </location>
</feature>
<evidence type="ECO:0000313" key="3">
    <source>
        <dbReference type="Proteomes" id="UP000578112"/>
    </source>
</evidence>
<evidence type="ECO:0000256" key="1">
    <source>
        <dbReference type="SAM" id="Phobius"/>
    </source>
</evidence>
<feature type="transmembrane region" description="Helical" evidence="1">
    <location>
        <begin position="91"/>
        <end position="110"/>
    </location>
</feature>
<dbReference type="EMBL" id="JACHNH010000001">
    <property type="protein sequence ID" value="MBB4764791.1"/>
    <property type="molecule type" value="Genomic_DNA"/>
</dbReference>
<sequence>MQAVDTARRMPVTGLLLVAAGVLAAAGSTILGDAFDWPASLDHGAADALPAFAAHATAIRLGFYLNLLSSLVLIPVAIAFSAALGPASIAVRSLTAFGVAGALAQTLGWVRWPLAVPRLADAYLAAAPGSAERAAVGASYDLINAYAGGAVGEHLGWLLQGIWAVGIGVLLARSTFLPRWLGMAGAALAAVWLPFTAASGFTGSHVGAVATIGTLTYTIWYVWLLVVGVVLLVRARRQ</sequence>
<organism evidence="2 3">
    <name type="scientific">Actinoplanes digitatis</name>
    <dbReference type="NCBI Taxonomy" id="1868"/>
    <lineage>
        <taxon>Bacteria</taxon>
        <taxon>Bacillati</taxon>
        <taxon>Actinomycetota</taxon>
        <taxon>Actinomycetes</taxon>
        <taxon>Micromonosporales</taxon>
        <taxon>Micromonosporaceae</taxon>
        <taxon>Actinoplanes</taxon>
    </lineage>
</organism>
<keyword evidence="1" id="KW-0812">Transmembrane</keyword>
<dbReference type="RefSeq" id="WP_184995942.1">
    <property type="nucleotide sequence ID" value="NZ_BOMK01000003.1"/>
</dbReference>
<dbReference type="AlphaFoldDB" id="A0A7W7I209"/>